<dbReference type="InterPro" id="IPR051397">
    <property type="entry name" value="Zn-ADH-like_protein"/>
</dbReference>
<dbReference type="AlphaFoldDB" id="A0A5N5DRS6"/>
<evidence type="ECO:0000259" key="1">
    <source>
        <dbReference type="Pfam" id="PF00107"/>
    </source>
</evidence>
<proteinExistence type="predicted"/>
<dbReference type="PANTHER" id="PTHR43677">
    <property type="entry name" value="SHORT-CHAIN DEHYDROGENASE/REDUCTASE"/>
    <property type="match status" value="1"/>
</dbReference>
<dbReference type="SUPFAM" id="SSF51735">
    <property type="entry name" value="NAD(P)-binding Rossmann-fold domains"/>
    <property type="match status" value="1"/>
</dbReference>
<accession>A0A5N5DRS6</accession>
<dbReference type="InterPro" id="IPR036291">
    <property type="entry name" value="NAD(P)-bd_dom_sf"/>
</dbReference>
<dbReference type="GO" id="GO:0016491">
    <property type="term" value="F:oxidoreductase activity"/>
    <property type="evidence" value="ECO:0007669"/>
    <property type="project" value="TreeGrafter"/>
</dbReference>
<evidence type="ECO:0000313" key="3">
    <source>
        <dbReference type="Proteomes" id="UP000325902"/>
    </source>
</evidence>
<reference evidence="2 3" key="1">
    <citation type="journal article" date="2019" name="Sci. Rep.">
        <title>A multi-omics analysis of the grapevine pathogen Lasiodiplodia theobromae reveals that temperature affects the expression of virulence- and pathogenicity-related genes.</title>
        <authorList>
            <person name="Felix C."/>
            <person name="Meneses R."/>
            <person name="Goncalves M.F.M."/>
            <person name="Tilleman L."/>
            <person name="Duarte A.S."/>
            <person name="Jorrin-Novo J.V."/>
            <person name="Van de Peer Y."/>
            <person name="Deforce D."/>
            <person name="Van Nieuwerburgh F."/>
            <person name="Esteves A.C."/>
            <person name="Alves A."/>
        </authorList>
    </citation>
    <scope>NUCLEOTIDE SEQUENCE [LARGE SCALE GENOMIC DNA]</scope>
    <source>
        <strain evidence="2 3">LA-SOL3</strain>
    </source>
</reference>
<name>A0A5N5DRS6_9PEZI</name>
<dbReference type="EMBL" id="VCHE01000003">
    <property type="protein sequence ID" value="KAB2580615.1"/>
    <property type="molecule type" value="Genomic_DNA"/>
</dbReference>
<dbReference type="Gene3D" id="3.40.50.720">
    <property type="entry name" value="NAD(P)-binding Rossmann-like Domain"/>
    <property type="match status" value="1"/>
</dbReference>
<gene>
    <name evidence="2" type="ORF">DBV05_g854</name>
</gene>
<sequence>MTSNRALWLESFSSPPSIISLPIPTATSGSAVVRILATFIVPYAHAVHSGQIAALGITPPLVPNPTSIARIHAVGPDAVRLQRGNLVYVDATITARDDPSVKIMQGHHAGEYHDRSIKLTQGEWRDGALQQFQRVPLENCAVLDEARLCRGRSLGYTPAELAAIPLYHVAGGAVLEAARLRAAETIVVGPAGGSFGGAAVEIALAVGANVIALGRSEEKLAEMQRKLDAGDRFSYVVMTGDVDADVAAILAKTERGAGADVFNDWTPAAMERPPYFDAAVRALKAGGRVVLSGGSSGNAAVPYTLAVHKGLKIMGQWMSNRHTLDRVISMVTSGLLKIGVESGAKVATFSLDEHEEAIAHAEKNGGWRNYTLVTPNTE</sequence>
<dbReference type="PANTHER" id="PTHR43677:SF4">
    <property type="entry name" value="QUINONE OXIDOREDUCTASE-LIKE PROTEIN 2"/>
    <property type="match status" value="1"/>
</dbReference>
<dbReference type="OrthoDB" id="5407715at2759"/>
<dbReference type="InterPro" id="IPR013149">
    <property type="entry name" value="ADH-like_C"/>
</dbReference>
<dbReference type="Proteomes" id="UP000325902">
    <property type="component" value="Unassembled WGS sequence"/>
</dbReference>
<feature type="domain" description="Alcohol dehydrogenase-like C-terminal" evidence="1">
    <location>
        <begin position="196"/>
        <end position="332"/>
    </location>
</feature>
<protein>
    <recommendedName>
        <fullName evidence="1">Alcohol dehydrogenase-like C-terminal domain-containing protein</fullName>
    </recommendedName>
</protein>
<dbReference type="Pfam" id="PF00107">
    <property type="entry name" value="ADH_zinc_N"/>
    <property type="match status" value="1"/>
</dbReference>
<dbReference type="CDD" id="cd05188">
    <property type="entry name" value="MDR"/>
    <property type="match status" value="1"/>
</dbReference>
<evidence type="ECO:0000313" key="2">
    <source>
        <dbReference type="EMBL" id="KAB2580615.1"/>
    </source>
</evidence>
<dbReference type="InterPro" id="IPR011032">
    <property type="entry name" value="GroES-like_sf"/>
</dbReference>
<keyword evidence="3" id="KW-1185">Reference proteome</keyword>
<dbReference type="Gene3D" id="3.90.180.10">
    <property type="entry name" value="Medium-chain alcohol dehydrogenases, catalytic domain"/>
    <property type="match status" value="1"/>
</dbReference>
<dbReference type="SUPFAM" id="SSF50129">
    <property type="entry name" value="GroES-like"/>
    <property type="match status" value="1"/>
</dbReference>
<comment type="caution">
    <text evidence="2">The sequence shown here is derived from an EMBL/GenBank/DDBJ whole genome shotgun (WGS) entry which is preliminary data.</text>
</comment>
<organism evidence="2 3">
    <name type="scientific">Lasiodiplodia theobromae</name>
    <dbReference type="NCBI Taxonomy" id="45133"/>
    <lineage>
        <taxon>Eukaryota</taxon>
        <taxon>Fungi</taxon>
        <taxon>Dikarya</taxon>
        <taxon>Ascomycota</taxon>
        <taxon>Pezizomycotina</taxon>
        <taxon>Dothideomycetes</taxon>
        <taxon>Dothideomycetes incertae sedis</taxon>
        <taxon>Botryosphaeriales</taxon>
        <taxon>Botryosphaeriaceae</taxon>
        <taxon>Lasiodiplodia</taxon>
    </lineage>
</organism>